<name>A0A918MTG4_9ACTN</name>
<dbReference type="InterPro" id="IPR035897">
    <property type="entry name" value="Toll_tir_struct_dom_sf"/>
</dbReference>
<dbReference type="Proteomes" id="UP000620224">
    <property type="component" value="Unassembled WGS sequence"/>
</dbReference>
<dbReference type="AlphaFoldDB" id="A0A918MTG4"/>
<dbReference type="Gene3D" id="3.40.50.10140">
    <property type="entry name" value="Toll/interleukin-1 receptor homology (TIR) domain"/>
    <property type="match status" value="1"/>
</dbReference>
<dbReference type="Gene3D" id="3.40.50.300">
    <property type="entry name" value="P-loop containing nucleotide triphosphate hydrolases"/>
    <property type="match status" value="1"/>
</dbReference>
<feature type="compositionally biased region" description="Basic and acidic residues" evidence="1">
    <location>
        <begin position="481"/>
        <end position="493"/>
    </location>
</feature>
<comment type="caution">
    <text evidence="3">The sequence shown here is derived from an EMBL/GenBank/DDBJ whole genome shotgun (WGS) entry which is preliminary data.</text>
</comment>
<dbReference type="PRINTS" id="PR00381">
    <property type="entry name" value="KINESINLIGHT"/>
</dbReference>
<proteinExistence type="predicted"/>
<dbReference type="PANTHER" id="PTHR46082:SF6">
    <property type="entry name" value="AAA+ ATPASE DOMAIN-CONTAINING PROTEIN-RELATED"/>
    <property type="match status" value="1"/>
</dbReference>
<gene>
    <name evidence="3" type="ORF">GCM10010503_44440</name>
</gene>
<dbReference type="InterPro" id="IPR011990">
    <property type="entry name" value="TPR-like_helical_dom_sf"/>
</dbReference>
<dbReference type="Gene3D" id="1.25.40.10">
    <property type="entry name" value="Tetratricopeptide repeat domain"/>
    <property type="match status" value="2"/>
</dbReference>
<sequence>MRLADSSSVRASADAGADEVFFSYPRADRAAVLPLVEALRAAGLSVFLDESGIDEFEGITDTIRSALAGARLFVAYYSAVYPTRPACQWELLTAFRAATALGQASERILVVNPDPTPDHVQPVQLRDARYCTAGEPESVTRLVERVVERAAKSPGCLGDAIEARRPVWRPVEHVGSERFIGRVDEFWQLHHALHAFEYPATQDGASAGQAVVIGLGGVGKTLLVEQYARRFASYYPGGIYWFTSAASHAPEADGSEGVQVDVRAQFYQQVAAALALDTNALEPVQVREAARRRLEEVGQPCLWIVDDVPGQLPAELVRELAAPHPLGRTVLTSRWRGYQLPVVDVDVLQADEAYHLLTTARAPAGPDEETAARTLVQRLGSHALAVDLARGCLADQPGLTYAELLDQLADTKDGDAFQELVDDLFMQVPTDHTRDIAATFKRSLQHLDDHALTLLRVAALLAPAPLPERLLSGISSALSPGDERSARRADRRALSASQRRSLIRQTGTEPPSWFVHALVSRTLTLQPDAAALRPILRRAALKATIRLMQSVYIPGRLDVADVMPHARALVEELDIGESFVLLESVARYGYESGQPASAAHDYGLLVDAYTAHLSSDHQLTLIARNNVANAYRAMGDTGRAIPLLQQNLAARIRVLGEDHPSTLTSRNSLAYAYQQAGDLERAISLHAQTLAARVRVLGEDHPHALISRNNLALAYQQAGDLERAIPQHAQTLAARVRVLGEDHPDTLTSRNNLAGAYQTAGDLERAIPQHAQTLAARIRVLGEDHPDTLTSRNNLAGAYQTAGNLKRAIPLLQQNLAESVRVLGNDHPDTLTSRNNLACAYLKVGDMKRAIPLMERNLADSERILGEDSPQTRIFRENLSHTLRHCST</sequence>
<protein>
    <recommendedName>
        <fullName evidence="2">TIR domain-containing protein</fullName>
    </recommendedName>
</protein>
<feature type="region of interest" description="Disordered" evidence="1">
    <location>
        <begin position="477"/>
        <end position="501"/>
    </location>
</feature>
<feature type="domain" description="TIR" evidence="2">
    <location>
        <begin position="16"/>
        <end position="150"/>
    </location>
</feature>
<keyword evidence="4" id="KW-1185">Reference proteome</keyword>
<dbReference type="PANTHER" id="PTHR46082">
    <property type="entry name" value="ATP/GTP-BINDING PROTEIN-RELATED"/>
    <property type="match status" value="1"/>
</dbReference>
<dbReference type="SUPFAM" id="SSF52200">
    <property type="entry name" value="Toll/Interleukin receptor TIR domain"/>
    <property type="match status" value="1"/>
</dbReference>
<accession>A0A918MTG4</accession>
<dbReference type="PROSITE" id="PS50104">
    <property type="entry name" value="TIR"/>
    <property type="match status" value="1"/>
</dbReference>
<evidence type="ECO:0000259" key="2">
    <source>
        <dbReference type="PROSITE" id="PS50104"/>
    </source>
</evidence>
<dbReference type="SUPFAM" id="SSF48452">
    <property type="entry name" value="TPR-like"/>
    <property type="match status" value="3"/>
</dbReference>
<evidence type="ECO:0000313" key="4">
    <source>
        <dbReference type="Proteomes" id="UP000620224"/>
    </source>
</evidence>
<dbReference type="InterPro" id="IPR053137">
    <property type="entry name" value="NLR-like"/>
</dbReference>
<evidence type="ECO:0000256" key="1">
    <source>
        <dbReference type="SAM" id="MobiDB-lite"/>
    </source>
</evidence>
<dbReference type="RefSeq" id="WP_190017048.1">
    <property type="nucleotide sequence ID" value="NZ_BMUE01000009.1"/>
</dbReference>
<dbReference type="Pfam" id="PF13424">
    <property type="entry name" value="TPR_12"/>
    <property type="match status" value="3"/>
</dbReference>
<reference evidence="3" key="1">
    <citation type="journal article" date="2014" name="Int. J. Syst. Evol. Microbiol.">
        <title>Complete genome sequence of Corynebacterium casei LMG S-19264T (=DSM 44701T), isolated from a smear-ripened cheese.</title>
        <authorList>
            <consortium name="US DOE Joint Genome Institute (JGI-PGF)"/>
            <person name="Walter F."/>
            <person name="Albersmeier A."/>
            <person name="Kalinowski J."/>
            <person name="Ruckert C."/>
        </authorList>
    </citation>
    <scope>NUCLEOTIDE SEQUENCE</scope>
    <source>
        <strain evidence="3">JCM 4490</strain>
    </source>
</reference>
<dbReference type="InterPro" id="IPR027417">
    <property type="entry name" value="P-loop_NTPase"/>
</dbReference>
<evidence type="ECO:0000313" key="3">
    <source>
        <dbReference type="EMBL" id="GGW62295.1"/>
    </source>
</evidence>
<organism evidence="3 4">
    <name type="scientific">Streptomyces lucensis JCM 4490</name>
    <dbReference type="NCBI Taxonomy" id="1306176"/>
    <lineage>
        <taxon>Bacteria</taxon>
        <taxon>Bacillati</taxon>
        <taxon>Actinomycetota</taxon>
        <taxon>Actinomycetes</taxon>
        <taxon>Kitasatosporales</taxon>
        <taxon>Streptomycetaceae</taxon>
        <taxon>Streptomyces</taxon>
    </lineage>
</organism>
<dbReference type="SUPFAM" id="SSF52540">
    <property type="entry name" value="P-loop containing nucleoside triphosphate hydrolases"/>
    <property type="match status" value="1"/>
</dbReference>
<dbReference type="Pfam" id="PF13676">
    <property type="entry name" value="TIR_2"/>
    <property type="match status" value="1"/>
</dbReference>
<reference evidence="3" key="2">
    <citation type="submission" date="2020-09" db="EMBL/GenBank/DDBJ databases">
        <authorList>
            <person name="Sun Q."/>
            <person name="Ohkuma M."/>
        </authorList>
    </citation>
    <scope>NUCLEOTIDE SEQUENCE</scope>
    <source>
        <strain evidence="3">JCM 4490</strain>
    </source>
</reference>
<dbReference type="GO" id="GO:0007165">
    <property type="term" value="P:signal transduction"/>
    <property type="evidence" value="ECO:0007669"/>
    <property type="project" value="InterPro"/>
</dbReference>
<dbReference type="InterPro" id="IPR000157">
    <property type="entry name" value="TIR_dom"/>
</dbReference>
<dbReference type="EMBL" id="BMUE01000009">
    <property type="protein sequence ID" value="GGW62295.1"/>
    <property type="molecule type" value="Genomic_DNA"/>
</dbReference>